<evidence type="ECO:0000313" key="1">
    <source>
        <dbReference type="EMBL" id="PWG18586.1"/>
    </source>
</evidence>
<dbReference type="SUPFAM" id="SSF56784">
    <property type="entry name" value="HAD-like"/>
    <property type="match status" value="1"/>
</dbReference>
<dbReference type="SFLD" id="SFLDG01135">
    <property type="entry name" value="C1.5.6:_HAD__Beta-PGM__Phospha"/>
    <property type="match status" value="1"/>
</dbReference>
<dbReference type="Gene3D" id="3.40.50.1000">
    <property type="entry name" value="HAD superfamily/HAD-like"/>
    <property type="match status" value="1"/>
</dbReference>
<dbReference type="InterPro" id="IPR023214">
    <property type="entry name" value="HAD_sf"/>
</dbReference>
<dbReference type="RefSeq" id="WP_109385781.1">
    <property type="nucleotide sequence ID" value="NZ_QETF01000001.1"/>
</dbReference>
<accession>A0A2V1P8D5</accession>
<dbReference type="EMBL" id="QETF01000001">
    <property type="protein sequence ID" value="PWG18586.1"/>
    <property type="molecule type" value="Genomic_DNA"/>
</dbReference>
<dbReference type="GO" id="GO:0008967">
    <property type="term" value="F:phosphoglycolate phosphatase activity"/>
    <property type="evidence" value="ECO:0007669"/>
    <property type="project" value="TreeGrafter"/>
</dbReference>
<dbReference type="InterPro" id="IPR006439">
    <property type="entry name" value="HAD-SF_hydro_IA"/>
</dbReference>
<sequence length="229" mass="24648">MPDLRLVIFDVDGTLVDSQTDILGAMAMTYAAEGMPTPDRAAVLSIVGLSLPVAMETLTPGLDPARRDRMVETYKDSYVALREKAKVNETSPLYPGAREALARLHADPWTLLGVATGKSRRGLDKLIEGHGLEGLFVTSQVSDHHPSKPHPAMVLECLSETGIAPDRAVMVGDTTYDMDMARAAGIRRIGVGWGYHPANALDADVLIDDFAELEGAVDRLIGQPEEKSA</sequence>
<name>A0A2V1P8D5_9RHOB</name>
<dbReference type="NCBIfam" id="TIGR01509">
    <property type="entry name" value="HAD-SF-IA-v3"/>
    <property type="match status" value="1"/>
</dbReference>
<dbReference type="Gene3D" id="1.10.150.240">
    <property type="entry name" value="Putative phosphatase, domain 2"/>
    <property type="match status" value="1"/>
</dbReference>
<gene>
    <name evidence="1" type="ORF">DFK10_01310</name>
</gene>
<dbReference type="GO" id="GO:0005829">
    <property type="term" value="C:cytosol"/>
    <property type="evidence" value="ECO:0007669"/>
    <property type="project" value="TreeGrafter"/>
</dbReference>
<dbReference type="SFLD" id="SFLDS00003">
    <property type="entry name" value="Haloacid_Dehalogenase"/>
    <property type="match status" value="1"/>
</dbReference>
<dbReference type="InterPro" id="IPR041492">
    <property type="entry name" value="HAD_2"/>
</dbReference>
<protein>
    <submittedName>
        <fullName evidence="1">HAD family hydrolase</fullName>
    </submittedName>
</protein>
<dbReference type="Proteomes" id="UP000245293">
    <property type="component" value="Unassembled WGS sequence"/>
</dbReference>
<reference evidence="2" key="1">
    <citation type="submission" date="2018-05" db="EMBL/GenBank/DDBJ databases">
        <authorList>
            <person name="Du Z."/>
            <person name="Wang X."/>
        </authorList>
    </citation>
    <scope>NUCLEOTIDE SEQUENCE [LARGE SCALE GENOMIC DNA]</scope>
    <source>
        <strain evidence="2">WDS4C29</strain>
    </source>
</reference>
<dbReference type="NCBIfam" id="TIGR01549">
    <property type="entry name" value="HAD-SF-IA-v1"/>
    <property type="match status" value="1"/>
</dbReference>
<evidence type="ECO:0000313" key="2">
    <source>
        <dbReference type="Proteomes" id="UP000245293"/>
    </source>
</evidence>
<proteinExistence type="predicted"/>
<dbReference type="InterPro" id="IPR050155">
    <property type="entry name" value="HAD-like_hydrolase_sf"/>
</dbReference>
<organism evidence="1 2">
    <name type="scientific">Salibaculum griseiflavum</name>
    <dbReference type="NCBI Taxonomy" id="1914409"/>
    <lineage>
        <taxon>Bacteria</taxon>
        <taxon>Pseudomonadati</taxon>
        <taxon>Pseudomonadota</taxon>
        <taxon>Alphaproteobacteria</taxon>
        <taxon>Rhodobacterales</taxon>
        <taxon>Roseobacteraceae</taxon>
        <taxon>Salibaculum</taxon>
    </lineage>
</organism>
<dbReference type="AlphaFoldDB" id="A0A2V1P8D5"/>
<keyword evidence="2" id="KW-1185">Reference proteome</keyword>
<dbReference type="SFLD" id="SFLDG01129">
    <property type="entry name" value="C1.5:_HAD__Beta-PGM__Phosphata"/>
    <property type="match status" value="1"/>
</dbReference>
<dbReference type="PANTHER" id="PTHR43434">
    <property type="entry name" value="PHOSPHOGLYCOLATE PHOSPHATASE"/>
    <property type="match status" value="1"/>
</dbReference>
<dbReference type="OrthoDB" id="9793014at2"/>
<comment type="caution">
    <text evidence="1">The sequence shown here is derived from an EMBL/GenBank/DDBJ whole genome shotgun (WGS) entry which is preliminary data.</text>
</comment>
<dbReference type="PANTHER" id="PTHR43434:SF24">
    <property type="entry name" value="HYDROLASE-RELATED"/>
    <property type="match status" value="1"/>
</dbReference>
<dbReference type="InterPro" id="IPR023198">
    <property type="entry name" value="PGP-like_dom2"/>
</dbReference>
<dbReference type="Pfam" id="PF13419">
    <property type="entry name" value="HAD_2"/>
    <property type="match status" value="1"/>
</dbReference>
<dbReference type="InterPro" id="IPR036412">
    <property type="entry name" value="HAD-like_sf"/>
</dbReference>
<keyword evidence="1" id="KW-0378">Hydrolase</keyword>
<dbReference type="GO" id="GO:0006281">
    <property type="term" value="P:DNA repair"/>
    <property type="evidence" value="ECO:0007669"/>
    <property type="project" value="TreeGrafter"/>
</dbReference>